<dbReference type="SUPFAM" id="SSF56112">
    <property type="entry name" value="Protein kinase-like (PK-like)"/>
    <property type="match status" value="1"/>
</dbReference>
<dbReference type="AlphaFoldDB" id="A0A433QGX8"/>
<gene>
    <name evidence="1" type="ORF">BC938DRAFT_481162</name>
</gene>
<name>A0A433QGX8_9FUNG</name>
<evidence type="ECO:0008006" key="3">
    <source>
        <dbReference type="Google" id="ProtNLM"/>
    </source>
</evidence>
<dbReference type="InterPro" id="IPR011009">
    <property type="entry name" value="Kinase-like_dom_sf"/>
</dbReference>
<reference evidence="1 2" key="1">
    <citation type="journal article" date="2018" name="New Phytol.">
        <title>Phylogenomics of Endogonaceae and evolution of mycorrhizas within Mucoromycota.</title>
        <authorList>
            <person name="Chang Y."/>
            <person name="Desiro A."/>
            <person name="Na H."/>
            <person name="Sandor L."/>
            <person name="Lipzen A."/>
            <person name="Clum A."/>
            <person name="Barry K."/>
            <person name="Grigoriev I.V."/>
            <person name="Martin F.M."/>
            <person name="Stajich J.E."/>
            <person name="Smith M.E."/>
            <person name="Bonito G."/>
            <person name="Spatafora J.W."/>
        </authorList>
    </citation>
    <scope>NUCLEOTIDE SEQUENCE [LARGE SCALE GENOMIC DNA]</scope>
    <source>
        <strain evidence="1 2">AD002</strain>
    </source>
</reference>
<keyword evidence="2" id="KW-1185">Reference proteome</keyword>
<dbReference type="EMBL" id="RBNJ01005769">
    <property type="protein sequence ID" value="RUS29019.1"/>
    <property type="molecule type" value="Genomic_DNA"/>
</dbReference>
<organism evidence="1 2">
    <name type="scientific">Jimgerdemannia flammicorona</name>
    <dbReference type="NCBI Taxonomy" id="994334"/>
    <lineage>
        <taxon>Eukaryota</taxon>
        <taxon>Fungi</taxon>
        <taxon>Fungi incertae sedis</taxon>
        <taxon>Mucoromycota</taxon>
        <taxon>Mucoromycotina</taxon>
        <taxon>Endogonomycetes</taxon>
        <taxon>Endogonales</taxon>
        <taxon>Endogonaceae</taxon>
        <taxon>Jimgerdemannia</taxon>
    </lineage>
</organism>
<accession>A0A433QGX8</accession>
<dbReference type="Proteomes" id="UP000274822">
    <property type="component" value="Unassembled WGS sequence"/>
</dbReference>
<sequence>MTSVFKLLDLTFAFAGVGLTARLKFAMGRCLIFGAKFWRRFEFPCSIIIIPDIPQQSPRHLLRVTARGAHPGVPAQSVDVLRRYWNLDPAQRPDMGQVLEDLCMPGDRRVQWSCEWSTEL</sequence>
<comment type="caution">
    <text evidence="1">The sequence shown here is derived from an EMBL/GenBank/DDBJ whole genome shotgun (WGS) entry which is preliminary data.</text>
</comment>
<evidence type="ECO:0000313" key="2">
    <source>
        <dbReference type="Proteomes" id="UP000274822"/>
    </source>
</evidence>
<evidence type="ECO:0000313" key="1">
    <source>
        <dbReference type="EMBL" id="RUS29019.1"/>
    </source>
</evidence>
<proteinExistence type="predicted"/>
<protein>
    <recommendedName>
        <fullName evidence="3">Protein kinase domain-containing protein</fullName>
    </recommendedName>
</protein>